<dbReference type="GeneID" id="63862976"/>
<dbReference type="VEuPathDB" id="FungiDB:BO72DRAFT_452045"/>
<dbReference type="AlphaFoldDB" id="A0A8G1RGV5"/>
<dbReference type="Proteomes" id="UP000249789">
    <property type="component" value="Unassembled WGS sequence"/>
</dbReference>
<evidence type="ECO:0000313" key="1">
    <source>
        <dbReference type="EMBL" id="RAK73085.1"/>
    </source>
</evidence>
<reference evidence="1 2" key="1">
    <citation type="submission" date="2018-02" db="EMBL/GenBank/DDBJ databases">
        <title>The genomes of Aspergillus section Nigri reveals drivers in fungal speciation.</title>
        <authorList>
            <consortium name="DOE Joint Genome Institute"/>
            <person name="Vesth T.C."/>
            <person name="Nybo J."/>
            <person name="Theobald S."/>
            <person name="Brandl J."/>
            <person name="Frisvad J.C."/>
            <person name="Nielsen K.F."/>
            <person name="Lyhne E.K."/>
            <person name="Kogle M.E."/>
            <person name="Kuo A."/>
            <person name="Riley R."/>
            <person name="Clum A."/>
            <person name="Nolan M."/>
            <person name="Lipzen A."/>
            <person name="Salamov A."/>
            <person name="Henrissat B."/>
            <person name="Wiebenga A."/>
            <person name="De vries R.P."/>
            <person name="Grigoriev I.V."/>
            <person name="Mortensen U.H."/>
            <person name="Andersen M.R."/>
            <person name="Baker S.E."/>
        </authorList>
    </citation>
    <scope>NUCLEOTIDE SEQUENCE [LARGE SCALE GENOMIC DNA]</scope>
    <source>
        <strain evidence="1 2">CBS 313.89</strain>
    </source>
</reference>
<gene>
    <name evidence="1" type="ORF">BO72DRAFT_452045</name>
</gene>
<organism evidence="1 2">
    <name type="scientific">Aspergillus fijiensis CBS 313.89</name>
    <dbReference type="NCBI Taxonomy" id="1448319"/>
    <lineage>
        <taxon>Eukaryota</taxon>
        <taxon>Fungi</taxon>
        <taxon>Dikarya</taxon>
        <taxon>Ascomycota</taxon>
        <taxon>Pezizomycotina</taxon>
        <taxon>Eurotiomycetes</taxon>
        <taxon>Eurotiomycetidae</taxon>
        <taxon>Eurotiales</taxon>
        <taxon>Aspergillaceae</taxon>
        <taxon>Aspergillus</taxon>
    </lineage>
</organism>
<accession>A0A8G1RGV5</accession>
<dbReference type="RefSeq" id="XP_040797095.1">
    <property type="nucleotide sequence ID" value="XM_040945643.1"/>
</dbReference>
<keyword evidence="2" id="KW-1185">Reference proteome</keyword>
<sequence length="193" mass="21532">MVKSAIAIYDGRDNGMPIDAVSQKECSNQIIGGVICRTTSSDHIIRARKVNQVGRNTRTNSTWRPTCDLWLRDVANHKSGSLKNPPEGELLRSRSRLALFRNLIRNHHDSPFAVMNSVEVDYTVLIGIYSRKAWFSRGISSCTHTIPARARHRHVSSAPGLGKDHSKMKRRPCQFIATAGRPKSSDRAVTNSV</sequence>
<dbReference type="EMBL" id="KZ824684">
    <property type="protein sequence ID" value="RAK73085.1"/>
    <property type="molecule type" value="Genomic_DNA"/>
</dbReference>
<proteinExistence type="predicted"/>
<protein>
    <submittedName>
        <fullName evidence="1">Uncharacterized protein</fullName>
    </submittedName>
</protein>
<evidence type="ECO:0000313" key="2">
    <source>
        <dbReference type="Proteomes" id="UP000249789"/>
    </source>
</evidence>
<name>A0A8G1RGV5_9EURO</name>